<dbReference type="EMBL" id="VGLS01000091">
    <property type="protein sequence ID" value="MBM3223072.1"/>
    <property type="molecule type" value="Genomic_DNA"/>
</dbReference>
<protein>
    <submittedName>
        <fullName evidence="2">NAD(P)-dependent oxidoreductase</fullName>
    </submittedName>
</protein>
<comment type="caution">
    <text evidence="2">The sequence shown here is derived from an EMBL/GenBank/DDBJ whole genome shotgun (WGS) entry which is preliminary data.</text>
</comment>
<gene>
    <name evidence="2" type="ORF">FJZ47_04620</name>
</gene>
<name>A0A937W0H9_UNCTE</name>
<dbReference type="AlphaFoldDB" id="A0A937W0H9"/>
<sequence length="366" mass="38218">MLRLAYVGGLGLMAGPAGTHLKPDSPARVLRVHDRGTPGTQKDAFRTAWKAHGAELVSTFDATIGDGKLDGVVVCCGKNGDDVGIIAELARLLQARCEAPSFIMHMSTVSAGFTNAALQFCHSLGVGYVNYPLTGGPLGAQLGGGHPNGMLILASGDQGLYERLEPTLKVLGRPKYFGASVSAGAETKLIGQHLVFNGCTGICSGAALYAECFADGAMGGPQQAEYFDFLNGGAGGTRQWDVALSKGVKDDDWGSGFNIRHAVVDAIYAAKLAQERGLPRFSIQPMLNITLAFTFVLRKYPQVSVATHAIARELVASAAGELDAFMSEHGVYGPTVDTCLTNGIAALPSDVQQTVLLNVGTADFAA</sequence>
<dbReference type="Gene3D" id="1.10.1040.10">
    <property type="entry name" value="N-(1-d-carboxylethyl)-l-norvaline Dehydrogenase, domain 2"/>
    <property type="match status" value="1"/>
</dbReference>
<evidence type="ECO:0000313" key="3">
    <source>
        <dbReference type="Proteomes" id="UP000712673"/>
    </source>
</evidence>
<dbReference type="SUPFAM" id="SSF48179">
    <property type="entry name" value="6-phosphogluconate dehydrogenase C-terminal domain-like"/>
    <property type="match status" value="1"/>
</dbReference>
<dbReference type="InterPro" id="IPR036291">
    <property type="entry name" value="NAD(P)-bd_dom_sf"/>
</dbReference>
<accession>A0A937W0H9</accession>
<feature type="domain" description="6-phosphogluconate dehydrogenase NADP-binding" evidence="1">
    <location>
        <begin position="48"/>
        <end position="173"/>
    </location>
</feature>
<dbReference type="InterPro" id="IPR013328">
    <property type="entry name" value="6PGD_dom2"/>
</dbReference>
<proteinExistence type="predicted"/>
<dbReference type="Proteomes" id="UP000712673">
    <property type="component" value="Unassembled WGS sequence"/>
</dbReference>
<dbReference type="InterPro" id="IPR006115">
    <property type="entry name" value="6PGDH_NADP-bd"/>
</dbReference>
<evidence type="ECO:0000313" key="2">
    <source>
        <dbReference type="EMBL" id="MBM3223072.1"/>
    </source>
</evidence>
<dbReference type="SUPFAM" id="SSF51735">
    <property type="entry name" value="NAD(P)-binding Rossmann-fold domains"/>
    <property type="match status" value="1"/>
</dbReference>
<dbReference type="InterPro" id="IPR008927">
    <property type="entry name" value="6-PGluconate_DH-like_C_sf"/>
</dbReference>
<evidence type="ECO:0000259" key="1">
    <source>
        <dbReference type="Pfam" id="PF03446"/>
    </source>
</evidence>
<organism evidence="2 3">
    <name type="scientific">Tectimicrobiota bacterium</name>
    <dbReference type="NCBI Taxonomy" id="2528274"/>
    <lineage>
        <taxon>Bacteria</taxon>
        <taxon>Pseudomonadati</taxon>
        <taxon>Nitrospinota/Tectimicrobiota group</taxon>
        <taxon>Candidatus Tectimicrobiota</taxon>
    </lineage>
</organism>
<dbReference type="GO" id="GO:0050661">
    <property type="term" value="F:NADP binding"/>
    <property type="evidence" value="ECO:0007669"/>
    <property type="project" value="InterPro"/>
</dbReference>
<dbReference type="Gene3D" id="3.40.50.720">
    <property type="entry name" value="NAD(P)-binding Rossmann-like Domain"/>
    <property type="match status" value="1"/>
</dbReference>
<reference evidence="2" key="1">
    <citation type="submission" date="2019-03" db="EMBL/GenBank/DDBJ databases">
        <title>Lake Tanganyika Metagenome-Assembled Genomes (MAGs).</title>
        <authorList>
            <person name="Tran P."/>
        </authorList>
    </citation>
    <scope>NUCLEOTIDE SEQUENCE</scope>
    <source>
        <strain evidence="2">K_DeepCast_65m_m2_066</strain>
    </source>
</reference>
<dbReference type="Pfam" id="PF03446">
    <property type="entry name" value="NAD_binding_2"/>
    <property type="match status" value="1"/>
</dbReference>